<protein>
    <recommendedName>
        <fullName evidence="6">Acyl-CoA synthetase</fullName>
    </recommendedName>
</protein>
<dbReference type="InterPro" id="IPR042099">
    <property type="entry name" value="ANL_N_sf"/>
</dbReference>
<dbReference type="InterPro" id="IPR020845">
    <property type="entry name" value="AMP-binding_CS"/>
</dbReference>
<comment type="catalytic activity">
    <reaction evidence="5">
        <text>a long-chain fatty acid + ATP + CoA = a long-chain fatty acyl-CoA + AMP + diphosphate</text>
        <dbReference type="Rhea" id="RHEA:15421"/>
        <dbReference type="ChEBI" id="CHEBI:30616"/>
        <dbReference type="ChEBI" id="CHEBI:33019"/>
        <dbReference type="ChEBI" id="CHEBI:57287"/>
        <dbReference type="ChEBI" id="CHEBI:57560"/>
        <dbReference type="ChEBI" id="CHEBI:83139"/>
        <dbReference type="ChEBI" id="CHEBI:456215"/>
        <dbReference type="EC" id="6.2.1.3"/>
    </reaction>
    <physiologicalReaction direction="left-to-right" evidence="5">
        <dbReference type="Rhea" id="RHEA:15422"/>
    </physiologicalReaction>
</comment>
<keyword evidence="3" id="KW-0276">Fatty acid metabolism</keyword>
<dbReference type="PANTHER" id="PTHR43272:SF32">
    <property type="entry name" value="AMP-DEPENDENT SYNTHETASE_LIGASE DOMAIN-CONTAINING PROTEIN"/>
    <property type="match status" value="1"/>
</dbReference>
<name>A0A2N3Y1S5_SACSN</name>
<keyword evidence="2" id="KW-0436">Ligase</keyword>
<dbReference type="Proteomes" id="UP000233786">
    <property type="component" value="Unassembled WGS sequence"/>
</dbReference>
<comment type="caution">
    <text evidence="8">The sequence shown here is derived from an EMBL/GenBank/DDBJ whole genome shotgun (WGS) entry which is preliminary data.</text>
</comment>
<accession>A0A2N3Y1S5</accession>
<dbReference type="GO" id="GO:0016020">
    <property type="term" value="C:membrane"/>
    <property type="evidence" value="ECO:0007669"/>
    <property type="project" value="TreeGrafter"/>
</dbReference>
<dbReference type="Gene3D" id="3.30.300.30">
    <property type="match status" value="1"/>
</dbReference>
<evidence type="ECO:0000256" key="2">
    <source>
        <dbReference type="ARBA" id="ARBA00022598"/>
    </source>
</evidence>
<evidence type="ECO:0000313" key="9">
    <source>
        <dbReference type="Proteomes" id="UP000233786"/>
    </source>
</evidence>
<dbReference type="SUPFAM" id="SSF56801">
    <property type="entry name" value="Acetyl-CoA synthetase-like"/>
    <property type="match status" value="1"/>
</dbReference>
<reference evidence="8" key="1">
    <citation type="submission" date="2017-12" db="EMBL/GenBank/DDBJ databases">
        <title>Sequencing the genomes of 1000 Actinobacteria strains.</title>
        <authorList>
            <person name="Klenk H.-P."/>
        </authorList>
    </citation>
    <scope>NUCLEOTIDE SEQUENCE [LARGE SCALE GENOMIC DNA]</scope>
    <source>
        <strain evidence="8">DSM 44228</strain>
    </source>
</reference>
<comment type="similarity">
    <text evidence="1">Belongs to the ATP-dependent AMP-binding enzyme family.</text>
</comment>
<feature type="domain" description="AMP-dependent synthetase/ligase" evidence="7">
    <location>
        <begin position="17"/>
        <end position="422"/>
    </location>
</feature>
<gene>
    <name evidence="8" type="ORF">A8926_4734</name>
</gene>
<dbReference type="EMBL" id="PJNB01000001">
    <property type="protein sequence ID" value="PKW16840.1"/>
    <property type="molecule type" value="Genomic_DNA"/>
</dbReference>
<dbReference type="Pfam" id="PF23562">
    <property type="entry name" value="AMP-binding_C_3"/>
    <property type="match status" value="1"/>
</dbReference>
<evidence type="ECO:0000256" key="5">
    <source>
        <dbReference type="ARBA" id="ARBA00024484"/>
    </source>
</evidence>
<evidence type="ECO:0000256" key="4">
    <source>
        <dbReference type="ARBA" id="ARBA00023098"/>
    </source>
</evidence>
<evidence type="ECO:0000259" key="7">
    <source>
        <dbReference type="Pfam" id="PF00501"/>
    </source>
</evidence>
<evidence type="ECO:0000256" key="6">
    <source>
        <dbReference type="ARBA" id="ARBA00032875"/>
    </source>
</evidence>
<organism evidence="8 9">
    <name type="scientific">Saccharopolyspora spinosa</name>
    <dbReference type="NCBI Taxonomy" id="60894"/>
    <lineage>
        <taxon>Bacteria</taxon>
        <taxon>Bacillati</taxon>
        <taxon>Actinomycetota</taxon>
        <taxon>Actinomycetes</taxon>
        <taxon>Pseudonocardiales</taxon>
        <taxon>Pseudonocardiaceae</taxon>
        <taxon>Saccharopolyspora</taxon>
    </lineage>
</organism>
<dbReference type="AlphaFoldDB" id="A0A2N3Y1S5"/>
<evidence type="ECO:0000256" key="1">
    <source>
        <dbReference type="ARBA" id="ARBA00006432"/>
    </source>
</evidence>
<dbReference type="CDD" id="cd05907">
    <property type="entry name" value="VL_LC_FACS_like"/>
    <property type="match status" value="1"/>
</dbReference>
<dbReference type="GO" id="GO:0004467">
    <property type="term" value="F:long-chain fatty acid-CoA ligase activity"/>
    <property type="evidence" value="ECO:0007669"/>
    <property type="project" value="UniProtKB-EC"/>
</dbReference>
<dbReference type="InterPro" id="IPR000873">
    <property type="entry name" value="AMP-dep_synth/lig_dom"/>
</dbReference>
<dbReference type="STRING" id="994479.GCA_000194155_07499"/>
<dbReference type="Pfam" id="PF00501">
    <property type="entry name" value="AMP-binding"/>
    <property type="match status" value="1"/>
</dbReference>
<evidence type="ECO:0000256" key="3">
    <source>
        <dbReference type="ARBA" id="ARBA00022832"/>
    </source>
</evidence>
<dbReference type="PANTHER" id="PTHR43272">
    <property type="entry name" value="LONG-CHAIN-FATTY-ACID--COA LIGASE"/>
    <property type="match status" value="1"/>
</dbReference>
<dbReference type="InterPro" id="IPR045851">
    <property type="entry name" value="AMP-bd_C_sf"/>
</dbReference>
<dbReference type="OrthoDB" id="9803968at2"/>
<evidence type="ECO:0000313" key="8">
    <source>
        <dbReference type="EMBL" id="PKW16840.1"/>
    </source>
</evidence>
<dbReference type="RefSeq" id="WP_010315266.1">
    <property type="nucleotide sequence ID" value="NZ_CP061007.1"/>
</dbReference>
<proteinExistence type="inferred from homology"/>
<sequence>MSTVPHPADLTIPALLSRNARELPTAEALTSGIESRCRTLTWAQLRAEVVAFAGGLRASGLRRGDRMLIVMAKRQEHWVADLAAAHLGVISCSTYESLSDADIRHIAAHSQASAVVLENATQAARWMPVLRELPRPPLVVLVDGDTKPGEQVVRFHELQTLGHGRAPERSAALAKSIRPEDPLCMIYTSGTTSTPKAVVLSHRNVLSAAAALDASVPGIRRPRSISYLPLAHIAERILGIYLPLFAAGHVTICDDPAQLEDVLRAVQPDFLGGVPRTWEKLALRLRTLRERLQADQRAAAEQAHRAVLDGHRSRASGVHGPTVPSGPAVLRDLRAAIGLEKARRLTVGAAPMSTAVLDELAGFGLSLLELYGLSETAGVVTLSRPDRFAIGAVGTAIDATEIRIAADGEILVRGPSVFLGYLGADGCIEPAIDSQGWFATGDVGHVDDRGFLYITGRKKDLIITSGGKNIAPAKIEELLLDHPLLGHAMVVGDRRKYLTALLTLDEHSATWAAAHGIDVADLDALAGHPKVWSELDRLVADTNAKLSKVEQIKAYHVLGRPWSVATGELTPTLKMRRSRIVDRYAAQIDGMYP</sequence>
<dbReference type="Gene3D" id="3.40.50.12780">
    <property type="entry name" value="N-terminal domain of ligase-like"/>
    <property type="match status" value="1"/>
</dbReference>
<dbReference type="PROSITE" id="PS00455">
    <property type="entry name" value="AMP_BINDING"/>
    <property type="match status" value="1"/>
</dbReference>
<keyword evidence="9" id="KW-1185">Reference proteome</keyword>
<keyword evidence="4" id="KW-0443">Lipid metabolism</keyword>